<dbReference type="EMBL" id="CAADRP010001001">
    <property type="protein sequence ID" value="VFU34118.1"/>
    <property type="molecule type" value="Genomic_DNA"/>
</dbReference>
<accession>A0A6N2L3L0</accession>
<protein>
    <submittedName>
        <fullName evidence="1">Uncharacterized protein</fullName>
    </submittedName>
</protein>
<dbReference type="AlphaFoldDB" id="A0A6N2L3L0"/>
<gene>
    <name evidence="1" type="ORF">SVIM_LOCUS162054</name>
</gene>
<organism evidence="1">
    <name type="scientific">Salix viminalis</name>
    <name type="common">Common osier</name>
    <name type="synonym">Basket willow</name>
    <dbReference type="NCBI Taxonomy" id="40686"/>
    <lineage>
        <taxon>Eukaryota</taxon>
        <taxon>Viridiplantae</taxon>
        <taxon>Streptophyta</taxon>
        <taxon>Embryophyta</taxon>
        <taxon>Tracheophyta</taxon>
        <taxon>Spermatophyta</taxon>
        <taxon>Magnoliopsida</taxon>
        <taxon>eudicotyledons</taxon>
        <taxon>Gunneridae</taxon>
        <taxon>Pentapetalae</taxon>
        <taxon>rosids</taxon>
        <taxon>fabids</taxon>
        <taxon>Malpighiales</taxon>
        <taxon>Salicaceae</taxon>
        <taxon>Saliceae</taxon>
        <taxon>Salix</taxon>
    </lineage>
</organism>
<evidence type="ECO:0000313" key="1">
    <source>
        <dbReference type="EMBL" id="VFU34118.1"/>
    </source>
</evidence>
<reference evidence="1" key="1">
    <citation type="submission" date="2019-03" db="EMBL/GenBank/DDBJ databases">
        <authorList>
            <person name="Mank J."/>
            <person name="Almeida P."/>
        </authorList>
    </citation>
    <scope>NUCLEOTIDE SEQUENCE</scope>
    <source>
        <strain evidence="1">78183</strain>
    </source>
</reference>
<name>A0A6N2L3L0_SALVM</name>
<sequence length="81" mass="9363">MGADGNLSRVCCFFYLKAKLFQNHFRNLLNFKIYKNIFFSTQSEEYEKESLTLLPTSIKPIIGLHFIVSVRGDHSPSAFSR</sequence>
<proteinExistence type="predicted"/>